<dbReference type="PANTHER" id="PTHR22801:SF63">
    <property type="entry name" value="C-TYPE LECTIN DOMAIN-CONTAINING PROTEIN"/>
    <property type="match status" value="1"/>
</dbReference>
<protein>
    <recommendedName>
        <fullName evidence="3">C-type lectin domain-containing protein</fullName>
    </recommendedName>
</protein>
<evidence type="ECO:0000259" key="3">
    <source>
        <dbReference type="PROSITE" id="PS50041"/>
    </source>
</evidence>
<proteinExistence type="predicted"/>
<evidence type="ECO:0000313" key="4">
    <source>
        <dbReference type="EMBL" id="EEN56120.1"/>
    </source>
</evidence>
<dbReference type="InterPro" id="IPR016186">
    <property type="entry name" value="C-type_lectin-like/link_sf"/>
</dbReference>
<reference evidence="4" key="1">
    <citation type="journal article" date="2008" name="Nature">
        <title>The amphioxus genome and the evolution of the chordate karyotype.</title>
        <authorList>
            <consortium name="US DOE Joint Genome Institute (JGI-PGF)"/>
            <person name="Putnam N.H."/>
            <person name="Butts T."/>
            <person name="Ferrier D.E.K."/>
            <person name="Furlong R.F."/>
            <person name="Hellsten U."/>
            <person name="Kawashima T."/>
            <person name="Robinson-Rechavi M."/>
            <person name="Shoguchi E."/>
            <person name="Terry A."/>
            <person name="Yu J.-K."/>
            <person name="Benito-Gutierrez E.L."/>
            <person name="Dubchak I."/>
            <person name="Garcia-Fernandez J."/>
            <person name="Gibson-Brown J.J."/>
            <person name="Grigoriev I.V."/>
            <person name="Horton A.C."/>
            <person name="de Jong P.J."/>
            <person name="Jurka J."/>
            <person name="Kapitonov V.V."/>
            <person name="Kohara Y."/>
            <person name="Kuroki Y."/>
            <person name="Lindquist E."/>
            <person name="Lucas S."/>
            <person name="Osoegawa K."/>
            <person name="Pennacchio L.A."/>
            <person name="Salamov A.A."/>
            <person name="Satou Y."/>
            <person name="Sauka-Spengler T."/>
            <person name="Schmutz J."/>
            <person name="Shin-I T."/>
            <person name="Toyoda A."/>
            <person name="Bronner-Fraser M."/>
            <person name="Fujiyama A."/>
            <person name="Holland L.Z."/>
            <person name="Holland P.W.H."/>
            <person name="Satoh N."/>
            <person name="Rokhsar D.S."/>
        </authorList>
    </citation>
    <scope>NUCLEOTIDE SEQUENCE [LARGE SCALE GENOMIC DNA]</scope>
    <source>
        <strain evidence="4">S238N-H82</strain>
        <tissue evidence="4">Testes</tissue>
    </source>
</reference>
<feature type="compositionally biased region" description="Polar residues" evidence="1">
    <location>
        <begin position="86"/>
        <end position="97"/>
    </location>
</feature>
<gene>
    <name evidence="4" type="ORF">BRAFLDRAFT_66617</name>
</gene>
<evidence type="ECO:0000256" key="2">
    <source>
        <dbReference type="SAM" id="Phobius"/>
    </source>
</evidence>
<organism>
    <name type="scientific">Branchiostoma floridae</name>
    <name type="common">Florida lancelet</name>
    <name type="synonym">Amphioxus</name>
    <dbReference type="NCBI Taxonomy" id="7739"/>
    <lineage>
        <taxon>Eukaryota</taxon>
        <taxon>Metazoa</taxon>
        <taxon>Chordata</taxon>
        <taxon>Cephalochordata</taxon>
        <taxon>Leptocardii</taxon>
        <taxon>Amphioxiformes</taxon>
        <taxon>Branchiostomatidae</taxon>
        <taxon>Branchiostoma</taxon>
    </lineage>
</organism>
<dbReference type="AlphaFoldDB" id="C3YTJ3"/>
<feature type="domain" description="C-type lectin" evidence="3">
    <location>
        <begin position="233"/>
        <end position="353"/>
    </location>
</feature>
<dbReference type="Gene3D" id="3.10.100.10">
    <property type="entry name" value="Mannose-Binding Protein A, subunit A"/>
    <property type="match status" value="1"/>
</dbReference>
<keyword evidence="2" id="KW-0472">Membrane</keyword>
<keyword evidence="2" id="KW-0812">Transmembrane</keyword>
<keyword evidence="2" id="KW-1133">Transmembrane helix</keyword>
<dbReference type="InterPro" id="IPR016187">
    <property type="entry name" value="CTDL_fold"/>
</dbReference>
<feature type="transmembrane region" description="Helical" evidence="2">
    <location>
        <begin position="133"/>
        <end position="153"/>
    </location>
</feature>
<dbReference type="SUPFAM" id="SSF56436">
    <property type="entry name" value="C-type lectin-like"/>
    <property type="match status" value="1"/>
</dbReference>
<dbReference type="eggNOG" id="KOG4297">
    <property type="taxonomic scope" value="Eukaryota"/>
</dbReference>
<dbReference type="InterPro" id="IPR001304">
    <property type="entry name" value="C-type_lectin-like"/>
</dbReference>
<dbReference type="EMBL" id="GG666552">
    <property type="protein sequence ID" value="EEN56120.1"/>
    <property type="molecule type" value="Genomic_DNA"/>
</dbReference>
<dbReference type="InterPro" id="IPR050801">
    <property type="entry name" value="Ca-Dep_Lectins_ImmuneDev"/>
</dbReference>
<feature type="region of interest" description="Disordered" evidence="1">
    <location>
        <begin position="66"/>
        <end position="114"/>
    </location>
</feature>
<dbReference type="PANTHER" id="PTHR22801">
    <property type="entry name" value="LITHOSTATHINE"/>
    <property type="match status" value="1"/>
</dbReference>
<dbReference type="PROSITE" id="PS50041">
    <property type="entry name" value="C_TYPE_LECTIN_2"/>
    <property type="match status" value="1"/>
</dbReference>
<dbReference type="CDD" id="cd00037">
    <property type="entry name" value="CLECT"/>
    <property type="match status" value="1"/>
</dbReference>
<sequence length="358" mass="39562">MDNNVYKEACNVNVSDVYKKACNVYDSCNEDGCNEYEEACNVYETCNNQGEEARTVSPSRILAERRAPGQNHPATGPSDVSGELGLSSSQTNENRQANDPGPASAGTPGYTPGVGMGNPGQARVCSSAMVKTIAVVTFVLIYCLLGTVIFLALEVTDLKLAVSKLDWNDSELTALRDAVSSWAPLDDSELGKEEKTPERPKLDDNVMNLQDKPEEEYAPTHLGAACLDGYKKYREVCYKAFETKKNFSEAAEICQADGGTLAMPRDDGIDAFLVSLKNAADPNRYFWFGLHDEGQEGKWEWIDGSDLGTGYSRWDDDVSVKNQEKKDCALYWNNGVEEWVAWYCEWKNLFICQVLPPG</sequence>
<dbReference type="InParanoid" id="C3YTJ3"/>
<dbReference type="SMART" id="SM00034">
    <property type="entry name" value="CLECT"/>
    <property type="match status" value="1"/>
</dbReference>
<dbReference type="Pfam" id="PF00059">
    <property type="entry name" value="Lectin_C"/>
    <property type="match status" value="1"/>
</dbReference>
<name>C3YTJ3_BRAFL</name>
<evidence type="ECO:0000256" key="1">
    <source>
        <dbReference type="SAM" id="MobiDB-lite"/>
    </source>
</evidence>
<accession>C3YTJ3</accession>